<evidence type="ECO:0000259" key="8">
    <source>
        <dbReference type="Pfam" id="PF00534"/>
    </source>
</evidence>
<keyword evidence="6" id="KW-0472">Membrane</keyword>
<dbReference type="SUPFAM" id="SSF53756">
    <property type="entry name" value="UDP-Glycosyltransferase/glycogen phosphorylase"/>
    <property type="match status" value="2"/>
</dbReference>
<dbReference type="Gene3D" id="3.40.50.12580">
    <property type="match status" value="1"/>
</dbReference>
<dbReference type="InterPro" id="IPR051612">
    <property type="entry name" value="Teichoic_Acid_Biosynth"/>
</dbReference>
<reference evidence="9" key="2">
    <citation type="journal article" date="2012" name="J. Clin. Microbiol.">
        <title>Development of a Multiplex PCR Assay for Detection and Genogrouping of Neisseria meningitidis.</title>
        <authorList>
            <person name="Zhu H."/>
            <person name="Wang Q."/>
            <person name="Wen L."/>
            <person name="Xu J."/>
            <person name="Shao Z."/>
            <person name="Chen M."/>
            <person name="Chen M."/>
            <person name="Reeves P.R."/>
            <person name="Cao B."/>
            <person name="Wang L."/>
        </authorList>
    </citation>
    <scope>NUCLEOTIDE SEQUENCE</scope>
    <source>
        <strain evidence="9">ATCC 35562</strain>
    </source>
</reference>
<evidence type="ECO:0000256" key="2">
    <source>
        <dbReference type="ARBA" id="ARBA00010488"/>
    </source>
</evidence>
<proteinExistence type="inferred from homology"/>
<dbReference type="GO" id="GO:0019350">
    <property type="term" value="P:teichoic acid biosynthetic process"/>
    <property type="evidence" value="ECO:0007669"/>
    <property type="project" value="UniProtKB-KW"/>
</dbReference>
<keyword evidence="5" id="KW-0777">Teichoic acid biosynthesis</keyword>
<dbReference type="GO" id="GO:0005886">
    <property type="term" value="C:plasma membrane"/>
    <property type="evidence" value="ECO:0007669"/>
    <property type="project" value="UniProtKB-SubCell"/>
</dbReference>
<dbReference type="InterPro" id="IPR007554">
    <property type="entry name" value="Glycerophosphate_synth"/>
</dbReference>
<feature type="repeat" description="TPR" evidence="7">
    <location>
        <begin position="172"/>
        <end position="205"/>
    </location>
</feature>
<evidence type="ECO:0000256" key="6">
    <source>
        <dbReference type="ARBA" id="ARBA00023136"/>
    </source>
</evidence>
<dbReference type="AlphaFoldDB" id="Q5QRV6"/>
<dbReference type="InterPro" id="IPR043149">
    <property type="entry name" value="TagF_N"/>
</dbReference>
<dbReference type="RefSeq" id="WP_101129414.1">
    <property type="nucleotide sequence ID" value="NZ_JBLSBJ010000063.1"/>
</dbReference>
<dbReference type="EMBL" id="HF562991">
    <property type="protein sequence ID" value="CCP19920.1"/>
    <property type="molecule type" value="Genomic_DNA"/>
</dbReference>
<evidence type="ECO:0000256" key="1">
    <source>
        <dbReference type="ARBA" id="ARBA00004202"/>
    </source>
</evidence>
<gene>
    <name evidence="10" type="primary">capZC</name>
    <name evidence="11" type="synonym">NEIS2175 (cszC)</name>
</gene>
<feature type="repeat" description="TPR" evidence="7">
    <location>
        <begin position="411"/>
        <end position="444"/>
    </location>
</feature>
<dbReference type="GO" id="GO:0016757">
    <property type="term" value="F:glycosyltransferase activity"/>
    <property type="evidence" value="ECO:0007669"/>
    <property type="project" value="InterPro"/>
</dbReference>
<name>Q5QRV6_NEIME</name>
<dbReference type="InterPro" id="IPR019734">
    <property type="entry name" value="TPR_rpt"/>
</dbReference>
<dbReference type="Gene3D" id="3.40.50.11820">
    <property type="match status" value="1"/>
</dbReference>
<dbReference type="PANTHER" id="PTHR37316:SF3">
    <property type="entry name" value="TEICHOIC ACID GLYCEROL-PHOSPHATE TRANSFERASE"/>
    <property type="match status" value="1"/>
</dbReference>
<dbReference type="EMBL" id="HQ437689">
    <property type="protein sequence ID" value="AEQ62085.1"/>
    <property type="molecule type" value="Genomic_DNA"/>
</dbReference>
<dbReference type="EMBL" id="AJ744766">
    <property type="protein sequence ID" value="CAG30793.1"/>
    <property type="molecule type" value="Genomic_DNA"/>
</dbReference>
<reference evidence="11" key="3">
    <citation type="submission" date="2012-11" db="EMBL/GenBank/DDBJ databases">
        <authorList>
            <person name="Aslett M."/>
        </authorList>
    </citation>
    <scope>NUCLEOTIDE SEQUENCE</scope>
    <source>
        <strain evidence="11">ST-4443</strain>
    </source>
</reference>
<dbReference type="Pfam" id="PF00534">
    <property type="entry name" value="Glycos_transf_1"/>
    <property type="match status" value="1"/>
</dbReference>
<reference evidence="11" key="4">
    <citation type="journal article" date="2013" name="Emerg. Infect. Dis.">
        <title>Description and Nomenclature of Neisseria meningitidis Capsule Locus.</title>
        <authorList>
            <person name="Harrison O.B."/>
            <person name="Claus H."/>
            <person name="Jiang Y."/>
            <person name="Bennett J.S."/>
            <person name="Bratcher H.B."/>
            <person name="Jolley K.A."/>
            <person name="Corton C."/>
            <person name="Care R."/>
            <person name="Poolman J.T."/>
            <person name="Zollinger W.L.D."/>
            <person name="Frasch C.E."/>
            <person name="Stephens D.S."/>
            <person name="Feavers I."/>
            <person name="Frosch M."/>
            <person name="Parkhill J."/>
            <person name="Vogel U."/>
            <person name="Quail M.A."/>
            <person name="Bentley S.D."/>
            <person name="Maiden M.C.J."/>
        </authorList>
    </citation>
    <scope>NUCLEOTIDE SEQUENCE</scope>
    <source>
        <strain evidence="11">ST-4443</strain>
    </source>
</reference>
<comment type="similarity">
    <text evidence="2">Belongs to the CDP-glycerol glycerophosphotransferase family.</text>
</comment>
<dbReference type="InterPro" id="IPR043148">
    <property type="entry name" value="TagF_C"/>
</dbReference>
<dbReference type="InterPro" id="IPR001296">
    <property type="entry name" value="Glyco_trans_1"/>
</dbReference>
<organism evidence="10">
    <name type="scientific">Neisseria meningitidis</name>
    <dbReference type="NCBI Taxonomy" id="487"/>
    <lineage>
        <taxon>Bacteria</taxon>
        <taxon>Pseudomonadati</taxon>
        <taxon>Pseudomonadota</taxon>
        <taxon>Betaproteobacteria</taxon>
        <taxon>Neisseriales</taxon>
        <taxon>Neisseriaceae</taxon>
        <taxon>Neisseria</taxon>
    </lineage>
</organism>
<dbReference type="Pfam" id="PF13432">
    <property type="entry name" value="TPR_16"/>
    <property type="match status" value="3"/>
</dbReference>
<dbReference type="Pfam" id="PF04464">
    <property type="entry name" value="Glyphos_transf"/>
    <property type="match status" value="1"/>
</dbReference>
<dbReference type="InterPro" id="IPR011990">
    <property type="entry name" value="TPR-like_helical_dom_sf"/>
</dbReference>
<evidence type="ECO:0000313" key="10">
    <source>
        <dbReference type="EMBL" id="CAG30793.1"/>
    </source>
</evidence>
<dbReference type="SUPFAM" id="SSF48452">
    <property type="entry name" value="TPR-like"/>
    <property type="match status" value="3"/>
</dbReference>
<feature type="repeat" description="TPR" evidence="7">
    <location>
        <begin position="48"/>
        <end position="81"/>
    </location>
</feature>
<feature type="repeat" description="TPR" evidence="7">
    <location>
        <begin position="281"/>
        <end position="314"/>
    </location>
</feature>
<feature type="repeat" description="TPR" evidence="7">
    <location>
        <begin position="14"/>
        <end position="47"/>
    </location>
</feature>
<keyword evidence="4" id="KW-0808">Transferase</keyword>
<dbReference type="PANTHER" id="PTHR37316">
    <property type="entry name" value="TEICHOIC ACID GLYCEROL-PHOSPHATE PRIMASE"/>
    <property type="match status" value="1"/>
</dbReference>
<dbReference type="CAZy" id="GT4">
    <property type="family name" value="Glycosyltransferase Family 4"/>
</dbReference>
<protein>
    <submittedName>
        <fullName evidence="9 10">CapZC</fullName>
    </submittedName>
    <submittedName>
        <fullName evidence="11">Teichoic acid synthase</fullName>
    </submittedName>
</protein>
<keyword evidence="3" id="KW-1003">Cell membrane</keyword>
<dbReference type="CDD" id="cd03811">
    <property type="entry name" value="GT4_GT28_WabH-like"/>
    <property type="match status" value="1"/>
</dbReference>
<dbReference type="Gene3D" id="1.25.40.10">
    <property type="entry name" value="Tetratricopeptide repeat domain"/>
    <property type="match status" value="5"/>
</dbReference>
<accession>Q5QRV6</accession>
<evidence type="ECO:0000256" key="5">
    <source>
        <dbReference type="ARBA" id="ARBA00022944"/>
    </source>
</evidence>
<dbReference type="PROSITE" id="PS50005">
    <property type="entry name" value="TPR"/>
    <property type="match status" value="5"/>
</dbReference>
<evidence type="ECO:0000313" key="11">
    <source>
        <dbReference type="EMBL" id="CCP19920.1"/>
    </source>
</evidence>
<evidence type="ECO:0000256" key="7">
    <source>
        <dbReference type="PROSITE-ProRule" id="PRU00339"/>
    </source>
</evidence>
<dbReference type="GO" id="GO:0047355">
    <property type="term" value="F:CDP-glycerol glycerophosphotransferase activity"/>
    <property type="evidence" value="ECO:0007669"/>
    <property type="project" value="InterPro"/>
</dbReference>
<evidence type="ECO:0000313" key="9">
    <source>
        <dbReference type="EMBL" id="AEQ62085.1"/>
    </source>
</evidence>
<dbReference type="Gene3D" id="3.40.50.2000">
    <property type="entry name" value="Glycogen Phosphorylase B"/>
    <property type="match status" value="2"/>
</dbReference>
<feature type="domain" description="Glycosyl transferase family 1" evidence="8">
    <location>
        <begin position="1108"/>
        <end position="1250"/>
    </location>
</feature>
<sequence length="1274" mass="147255">MKNKINKTLYLLSTPLVYWQGIVHYQKKQWAKAEPYFKRAVVAQPDHAYSNFKLGMCFFKRRIWEQAYQYISTAVSLKPEVLSWHVQLRQSEAHLRRQSRFVLTQTASLEGFNKSTLSAAEIEEQVLMKQLERNVDNPEFYAQLAQLHGKHNKLWQALDFWKEALTRQQTNADWFYQSGAIYEKLQHYIPAAEAYNRAIALMPKGKVPADWYYRLGFVYEQQGHDNQPDFQKASQAYEEAIAADKKLQAKKFGIGVFHAARRYWKEAIAAYEKTSQISPSAELFYRLGFIYDRNYQWPQAEERYQTALALDNRPEWRFRLGLAQEKQEKFAEAAASYQKAAQERKQYTPYWFYRAAYSLEKSGSYQEAAQWYLRIRKDSTLVSTQKVSDVQSSHNAIFALEVRHRYDMSEAGSWYELGTHYENLQDWPKAQDAYSQAVARSNSLNSLWYYRLGFVLMQQGLFAQACASFRNYRAMQRPHGTSEEILSTDANYAEAAIYSEYYSVLNVIDKTIVYESFAGQSMSCSPYALFLYMFNHPDYQDWTHIWVINDPAKIPEEYKCYKNVIFVARGSDVYLRYLATAKVLLNNSNFPPCFIRKPEQKYLSAWHGTPFKTLGRDMEGRFFEHKNLTRNIFQATHLLSPNPHTSHVLYKRHDIHEIYTGKLIEAGYPRIDLTLVQTSEEKAYLRERLGLTDQEKLIFYAPTWRGTHDNIDFDYEKLQQDFDRLGRLKGAKLVFRGHALLQAALADMDLNVTVAPDDLDTNRILGVTDILITDYSSTLFDYLPVLKPLVLYMYDIEEYTAERGLYFSAGELPGHKCYNSNELIQTLQDILDQGVPSVTAEEHQLSRFAPYDDGHVSERVMNAILYDDYQGIKVINDVPKDKQSLLIYGGPFMGNGITTATINLIANIDRSKYTVTLVIDPGSIINDETRMTQFEKLPQDINVIARVGRMDMTLEDRYIHGLMNQRYELDSPAAKKILKDSWKQEYDRVFGQAKFDALIHFEGYNRFWAGVFTSVNDGRKTSIYMHSSMKEEYQLKFPYLKAMFGYGAQANKYISVSKSTMQRNQSNLAQPFNIPLEKFDYTDNLQQPEQTRILAAEPLLPEDEQYFQGTGKVFITIGRLSMEKDHAKLINSFAQIAADYPDSRLLIVGDGALRHALSQQIAELKLENQVHLLGLRSNPFPLLKKADCFVLSSNHEGQPMTLFEAMILEKMIIATDIVGSRGVLENRSGYLVENSVAGLAQGLADFLAGKLTLTTYDIEEYQQQAINRFYHLIN</sequence>
<dbReference type="SMART" id="SM00028">
    <property type="entry name" value="TPR"/>
    <property type="match status" value="9"/>
</dbReference>
<evidence type="ECO:0000256" key="4">
    <source>
        <dbReference type="ARBA" id="ARBA00022679"/>
    </source>
</evidence>
<comment type="subcellular location">
    <subcellularLocation>
        <location evidence="1">Cell membrane</location>
        <topology evidence="1">Peripheral membrane protein</topology>
    </subcellularLocation>
</comment>
<reference evidence="10" key="1">
    <citation type="submission" date="2004-05" db="EMBL/GenBank/DDBJ databases">
        <title>Identification and characterisation of the capsule synthesis genes of serogroup Z meningococci.</title>
        <authorList>
            <person name="Claus H."/>
            <person name="Vogel U."/>
        </authorList>
    </citation>
    <scope>NUCLEOTIDE SEQUENCE</scope>
    <source>
        <strain evidence="10">ATCC 35562</strain>
    </source>
</reference>
<evidence type="ECO:0000256" key="3">
    <source>
        <dbReference type="ARBA" id="ARBA00022475"/>
    </source>
</evidence>
<keyword evidence="7" id="KW-0802">TPR repeat</keyword>